<proteinExistence type="predicted"/>
<gene>
    <name evidence="4" type="ORF">AB675_3500</name>
</gene>
<comment type="caution">
    <text evidence="4">The sequence shown here is derived from an EMBL/GenBank/DDBJ whole genome shotgun (WGS) entry which is preliminary data.</text>
</comment>
<keyword evidence="2" id="KW-0732">Signal</keyword>
<feature type="signal peptide" evidence="2">
    <location>
        <begin position="1"/>
        <end position="22"/>
    </location>
</feature>
<accession>A0A0N1HPJ5</accession>
<reference evidence="4 5" key="1">
    <citation type="submission" date="2015-06" db="EMBL/GenBank/DDBJ databases">
        <title>Draft genome of the ant-associated black yeast Phialophora attae CBS 131958.</title>
        <authorList>
            <person name="Moreno L.F."/>
            <person name="Stielow B.J."/>
            <person name="de Hoog S."/>
            <person name="Vicente V.A."/>
            <person name="Weiss V.A."/>
            <person name="de Vries M."/>
            <person name="Cruz L.M."/>
            <person name="Souza E.M."/>
        </authorList>
    </citation>
    <scope>NUCLEOTIDE SEQUENCE [LARGE SCALE GENOMIC DNA]</scope>
    <source>
        <strain evidence="4 5">CBS 131958</strain>
    </source>
</reference>
<evidence type="ECO:0000313" key="5">
    <source>
        <dbReference type="Proteomes" id="UP000038010"/>
    </source>
</evidence>
<dbReference type="Proteomes" id="UP000038010">
    <property type="component" value="Unassembled WGS sequence"/>
</dbReference>
<feature type="domain" description="NTF2-like" evidence="3">
    <location>
        <begin position="48"/>
        <end position="187"/>
    </location>
</feature>
<dbReference type="OrthoDB" id="5596743at2759"/>
<evidence type="ECO:0000256" key="1">
    <source>
        <dbReference type="SAM" id="MobiDB-lite"/>
    </source>
</evidence>
<dbReference type="AlphaFoldDB" id="A0A0N1HPJ5"/>
<evidence type="ECO:0000256" key="2">
    <source>
        <dbReference type="SAM" id="SignalP"/>
    </source>
</evidence>
<dbReference type="EMBL" id="LFJN01000014">
    <property type="protein sequence ID" value="KPI39672.1"/>
    <property type="molecule type" value="Genomic_DNA"/>
</dbReference>
<evidence type="ECO:0000313" key="4">
    <source>
        <dbReference type="EMBL" id="KPI39672.1"/>
    </source>
</evidence>
<dbReference type="VEuPathDB" id="FungiDB:AB675_3500"/>
<dbReference type="RefSeq" id="XP_017999635.1">
    <property type="nucleotide sequence ID" value="XM_018143556.1"/>
</dbReference>
<dbReference type="GeneID" id="28735436"/>
<dbReference type="Pfam" id="PF26534">
    <property type="entry name" value="NTF2_7"/>
    <property type="match status" value="1"/>
</dbReference>
<name>A0A0N1HPJ5_9EURO</name>
<feature type="chain" id="PRO_5005873509" description="NTF2-like domain-containing protein" evidence="2">
    <location>
        <begin position="23"/>
        <end position="215"/>
    </location>
</feature>
<feature type="region of interest" description="Disordered" evidence="1">
    <location>
        <begin position="23"/>
        <end position="48"/>
    </location>
</feature>
<evidence type="ECO:0000259" key="3">
    <source>
        <dbReference type="Pfam" id="PF26534"/>
    </source>
</evidence>
<sequence>MKLLPTLTTLLLALTSTAIASALPPHSDETNSYPSPKYPSPPNKDHHNCLTTEQATSIVATFSSFLTNPNRTATAEIAQALLAEGYVEESDSINYLAGYPLGSQSFTGKEAYISDLSTAPPIPSFETLEILHTCNQIIWRWNIPHLALDKYPVKGIQVLYVNDPKSGQVNKAVLEFSSIAWGGDIGWVCTPPTGKQPVMASWVVDLGEYRCWCGR</sequence>
<dbReference type="InterPro" id="IPR058645">
    <property type="entry name" value="NTF2-like_dom_7"/>
</dbReference>
<protein>
    <recommendedName>
        <fullName evidence="3">NTF2-like domain-containing protein</fullName>
    </recommendedName>
</protein>
<organism evidence="4 5">
    <name type="scientific">Cyphellophora attinorum</name>
    <dbReference type="NCBI Taxonomy" id="1664694"/>
    <lineage>
        <taxon>Eukaryota</taxon>
        <taxon>Fungi</taxon>
        <taxon>Dikarya</taxon>
        <taxon>Ascomycota</taxon>
        <taxon>Pezizomycotina</taxon>
        <taxon>Eurotiomycetes</taxon>
        <taxon>Chaetothyriomycetidae</taxon>
        <taxon>Chaetothyriales</taxon>
        <taxon>Cyphellophoraceae</taxon>
        <taxon>Cyphellophora</taxon>
    </lineage>
</organism>
<keyword evidence="5" id="KW-1185">Reference proteome</keyword>